<evidence type="ECO:0000256" key="2">
    <source>
        <dbReference type="ARBA" id="ARBA00009726"/>
    </source>
</evidence>
<keyword evidence="4" id="KW-1003">Cell membrane</keyword>
<keyword evidence="16" id="KW-1185">Reference proteome</keyword>
<feature type="transmembrane region" description="Helical" evidence="12">
    <location>
        <begin position="66"/>
        <end position="90"/>
    </location>
</feature>
<comment type="subcellular location">
    <subcellularLocation>
        <location evidence="1">Cell membrane</location>
        <topology evidence="1">Multi-pass membrane protein</topology>
    </subcellularLocation>
</comment>
<dbReference type="PANTHER" id="PTHR24223:SF399">
    <property type="entry name" value="ABC TRANSPORTER ATNG"/>
    <property type="match status" value="1"/>
</dbReference>
<feature type="domain" description="ABC transporter" evidence="13">
    <location>
        <begin position="1209"/>
        <end position="1439"/>
    </location>
</feature>
<keyword evidence="5 12" id="KW-0812">Transmembrane</keyword>
<dbReference type="InterPro" id="IPR056227">
    <property type="entry name" value="TMD0_ABC"/>
</dbReference>
<dbReference type="InterPro" id="IPR044726">
    <property type="entry name" value="ABCC_6TM_D2"/>
</dbReference>
<dbReference type="InterPro" id="IPR027417">
    <property type="entry name" value="P-loop_NTPase"/>
</dbReference>
<dbReference type="GO" id="GO:0005524">
    <property type="term" value="F:ATP binding"/>
    <property type="evidence" value="ECO:0007669"/>
    <property type="project" value="UniProtKB-KW"/>
</dbReference>
<name>A0A2C5YFE4_9HYPO</name>
<dbReference type="Gene3D" id="1.20.1560.10">
    <property type="entry name" value="ABC transporter type 1, transmembrane domain"/>
    <property type="match status" value="2"/>
</dbReference>
<feature type="transmembrane region" description="Helical" evidence="12">
    <location>
        <begin position="1002"/>
        <end position="1024"/>
    </location>
</feature>
<gene>
    <name evidence="15" type="ORF">CDD81_2026</name>
</gene>
<evidence type="ECO:0000256" key="4">
    <source>
        <dbReference type="ARBA" id="ARBA00022475"/>
    </source>
</evidence>
<organism evidence="15 16">
    <name type="scientific">Ophiocordyceps australis</name>
    <dbReference type="NCBI Taxonomy" id="1399860"/>
    <lineage>
        <taxon>Eukaryota</taxon>
        <taxon>Fungi</taxon>
        <taxon>Dikarya</taxon>
        <taxon>Ascomycota</taxon>
        <taxon>Pezizomycotina</taxon>
        <taxon>Sordariomycetes</taxon>
        <taxon>Hypocreomycetidae</taxon>
        <taxon>Hypocreales</taxon>
        <taxon>Ophiocordycipitaceae</taxon>
        <taxon>Ophiocordyceps</taxon>
    </lineage>
</organism>
<protein>
    <recommendedName>
        <fullName evidence="17">ABC transporter</fullName>
    </recommendedName>
</protein>
<dbReference type="InterPro" id="IPR017871">
    <property type="entry name" value="ABC_transporter-like_CS"/>
</dbReference>
<sequence length="1445" mass="158650">MSCADDSFGPWAGPSCRGGFDFTLLFEESILAIPLDAIFLVAALARQRIRQDTKTEKSTENRIRSICKLGTASCLIILRLTLIVLWAASATSRTRASVPAAALSLASAMAYLLLSWREHERSVRPSFEIEMYLFFSILFNLARTRTLWLLLDQTAIPAIMTAAMALQAMGIVFESWEKRRVLRKPFSNWAAESLSGTFNRSLFFWLNPILLLGSRKILTLSDLPRLDVKLEADKLQADFNEAWEKVPDKAQSGALLSTWLSAHSRMILAGALPKLCLIAFLFTQPLLVERAMSFASTPDQPVFNNVGYGLIGAYALVYTGIAVSTGQEKWRMVRATTYMRGAIVPCITRKTLRIDLAQARSASALTLITTDIETIDGGIMVMHDLWGTFIEIALGAYLLWRQIGSAMGIPLGVVFFVVIVGIFMAVPVGIKLAEWIKASEVRVAATSRTLGNVKSYRMAGLNSIVFAAIEQLRVRELEISRTFRLWFGAATILPLCLPALNPVLSFAGFVGLSSGSGGLSVSQALTSLSILALLNRPLTNLSVALPAVAGAIASFDRIQEYLNVEEKEDKRIHPNTPCITDKASSTPESLAHSSNEAKGNESCEKVVPQEQCLPDGVMATINATLTWPGSEKPVLCVRDLRIPSSAVTVLLGPTGCGKTTLLNTLLGELTSFQGTICIATHEIAYCAQNPWLPNGTIREVIAGKMDYDEAWYSRTIRNKGIMLSGGQRQRIAIARALYTRKKLYIFDDAFKGLDSATSEVVMKNLLGLHGLLRSSGMTSIISSSDNRCVRHADYLVTMSQDGQVVSQGRPEESNVSKELECTEIMQDEKDQVLSKEDQNCSPNQVSPKDSRDDEQREAYDYINKELDGTRQTGDASVHMYYARAAGLRPALAFVAALIVGAFTDAFSQIWLLWWTEAVALDPNTPTGKWLGVYAALGVLGIICNLIAAWQIFIVVITKTGIYFHSMLVKTVSQAPMSFFSTVDQGVTVNRFSQDMQLIDMELPASALGAAVTLATVIGQCVLIGVTGRYIAATFPFIMLVFYLIQKFYLRTSRQMRLLDIEHKAPLYSQTIETLDGLASIRAFGFQGTIMTTMCSNLDDSQRPVYLLACLQQWLLFASDMTVAVLAVILITITATLREQIGVGFMGLALSNVVAFSSTLQMLLVTWVQLEITIGAVARVKKFTCSIEPEKLEKPSAGPPGPEWPSEGNVSFCNMSASYPGTGRILHDIKLEIPAGSKIGICGRTGSGKSSLALALFKMVQIDQGSIVIDNIDIATVAHDTLRDSIVGVPQDFFTLDGTLRFNIDPRATKSDEEIIQILENARLWTTVESRGGLDLVVSEDTLSFGELQLLAFARAMARSSKVLVLDEVSSSMDDTNSAVVDELIRTWFKDWTIITVAHKLESIRQFDKIVVLDAGQVVEYDSPQVLLADPSSFFKKLYEKYSARW</sequence>
<feature type="domain" description="ABC transmembrane type-1" evidence="14">
    <location>
        <begin position="275"/>
        <end position="550"/>
    </location>
</feature>
<proteinExistence type="inferred from homology"/>
<comment type="similarity">
    <text evidence="2">Belongs to the ABC transporter superfamily. ABCC family. Conjugate transporter (TC 3.A.1.208) subfamily.</text>
</comment>
<feature type="transmembrane region" description="Helical" evidence="12">
    <location>
        <begin position="933"/>
        <end position="956"/>
    </location>
</feature>
<evidence type="ECO:0000259" key="14">
    <source>
        <dbReference type="PROSITE" id="PS50929"/>
    </source>
</evidence>
<feature type="domain" description="ABC transporter" evidence="13">
    <location>
        <begin position="618"/>
        <end position="826"/>
    </location>
</feature>
<feature type="region of interest" description="Disordered" evidence="11">
    <location>
        <begin position="831"/>
        <end position="855"/>
    </location>
</feature>
<evidence type="ECO:0000256" key="8">
    <source>
        <dbReference type="ARBA" id="ARBA00022989"/>
    </source>
</evidence>
<evidence type="ECO:0000259" key="13">
    <source>
        <dbReference type="PROSITE" id="PS50893"/>
    </source>
</evidence>
<evidence type="ECO:0000256" key="9">
    <source>
        <dbReference type="ARBA" id="ARBA00023136"/>
    </source>
</evidence>
<dbReference type="Gene3D" id="3.40.50.300">
    <property type="entry name" value="P-loop containing nucleotide triphosphate hydrolases"/>
    <property type="match status" value="2"/>
</dbReference>
<dbReference type="PROSITE" id="PS50929">
    <property type="entry name" value="ABC_TM1F"/>
    <property type="match status" value="2"/>
</dbReference>
<dbReference type="InterPro" id="IPR050173">
    <property type="entry name" value="ABC_transporter_C-like"/>
</dbReference>
<feature type="transmembrane region" description="Helical" evidence="12">
    <location>
        <begin position="409"/>
        <end position="430"/>
    </location>
</feature>
<evidence type="ECO:0000256" key="10">
    <source>
        <dbReference type="ARBA" id="ARBA00023180"/>
    </source>
</evidence>
<feature type="transmembrane region" description="Helical" evidence="12">
    <location>
        <begin position="890"/>
        <end position="913"/>
    </location>
</feature>
<keyword evidence="6" id="KW-0547">Nucleotide-binding</keyword>
<evidence type="ECO:0008006" key="17">
    <source>
        <dbReference type="Google" id="ProtNLM"/>
    </source>
</evidence>
<dbReference type="Pfam" id="PF00005">
    <property type="entry name" value="ABC_tran"/>
    <property type="match status" value="2"/>
</dbReference>
<evidence type="ECO:0000256" key="7">
    <source>
        <dbReference type="ARBA" id="ARBA00022840"/>
    </source>
</evidence>
<dbReference type="FunFam" id="3.40.50.300:FF:002145">
    <property type="entry name" value="ABC transporter (MsbA subfamily)"/>
    <property type="match status" value="1"/>
</dbReference>
<feature type="transmembrane region" description="Helical" evidence="12">
    <location>
        <begin position="1113"/>
        <end position="1134"/>
    </location>
</feature>
<keyword evidence="10" id="KW-0325">Glycoprotein</keyword>
<feature type="compositionally biased region" description="Polar residues" evidence="11">
    <location>
        <begin position="582"/>
        <end position="597"/>
    </location>
</feature>
<dbReference type="GO" id="GO:0140359">
    <property type="term" value="F:ABC-type transporter activity"/>
    <property type="evidence" value="ECO:0007669"/>
    <property type="project" value="InterPro"/>
</dbReference>
<dbReference type="PROSITE" id="PS50893">
    <property type="entry name" value="ABC_TRANSPORTER_2"/>
    <property type="match status" value="2"/>
</dbReference>
<keyword evidence="8 12" id="KW-1133">Transmembrane helix</keyword>
<evidence type="ECO:0000313" key="15">
    <source>
        <dbReference type="EMBL" id="PHH65591.1"/>
    </source>
</evidence>
<feature type="transmembrane region" description="Helical" evidence="12">
    <location>
        <begin position="29"/>
        <end position="45"/>
    </location>
</feature>
<evidence type="ECO:0000256" key="11">
    <source>
        <dbReference type="SAM" id="MobiDB-lite"/>
    </source>
</evidence>
<dbReference type="Proteomes" id="UP000226192">
    <property type="component" value="Unassembled WGS sequence"/>
</dbReference>
<keyword evidence="3" id="KW-0813">Transport</keyword>
<dbReference type="InterPro" id="IPR003593">
    <property type="entry name" value="AAA+_ATPase"/>
</dbReference>
<evidence type="ECO:0000256" key="6">
    <source>
        <dbReference type="ARBA" id="ARBA00022741"/>
    </source>
</evidence>
<dbReference type="InterPro" id="IPR011527">
    <property type="entry name" value="ABC1_TM_dom"/>
</dbReference>
<keyword evidence="7" id="KW-0067">ATP-binding</keyword>
<reference evidence="15 16" key="1">
    <citation type="submission" date="2017-06" db="EMBL/GenBank/DDBJ databases">
        <title>Ant-infecting Ophiocordyceps genomes reveal a high diversity of potential behavioral manipulation genes and a possible major role for enterotoxins.</title>
        <authorList>
            <person name="De Bekker C."/>
            <person name="Evans H.C."/>
            <person name="Brachmann A."/>
            <person name="Hughes D.P."/>
        </authorList>
    </citation>
    <scope>NUCLEOTIDE SEQUENCE [LARGE SCALE GENOMIC DNA]</scope>
    <source>
        <strain evidence="15 16">Map64</strain>
    </source>
</reference>
<feature type="transmembrane region" description="Helical" evidence="12">
    <location>
        <begin position="96"/>
        <end position="114"/>
    </location>
</feature>
<feature type="transmembrane region" description="Helical" evidence="12">
    <location>
        <begin position="506"/>
        <end position="534"/>
    </location>
</feature>
<dbReference type="SUPFAM" id="SSF90123">
    <property type="entry name" value="ABC transporter transmembrane region"/>
    <property type="match status" value="2"/>
</dbReference>
<dbReference type="PANTHER" id="PTHR24223">
    <property type="entry name" value="ATP-BINDING CASSETTE SUB-FAMILY C"/>
    <property type="match status" value="1"/>
</dbReference>
<feature type="region of interest" description="Disordered" evidence="11">
    <location>
        <begin position="573"/>
        <end position="601"/>
    </location>
</feature>
<keyword evidence="9 12" id="KW-0472">Membrane</keyword>
<evidence type="ECO:0000256" key="12">
    <source>
        <dbReference type="SAM" id="Phobius"/>
    </source>
</evidence>
<dbReference type="EMBL" id="NJET01000016">
    <property type="protein sequence ID" value="PHH65591.1"/>
    <property type="molecule type" value="Genomic_DNA"/>
</dbReference>
<evidence type="ECO:0000256" key="5">
    <source>
        <dbReference type="ARBA" id="ARBA00022692"/>
    </source>
</evidence>
<evidence type="ECO:0000313" key="16">
    <source>
        <dbReference type="Proteomes" id="UP000226192"/>
    </source>
</evidence>
<feature type="transmembrane region" description="Helical" evidence="12">
    <location>
        <begin position="1030"/>
        <end position="1049"/>
    </location>
</feature>
<dbReference type="SUPFAM" id="SSF52540">
    <property type="entry name" value="P-loop containing nucleoside triphosphate hydrolases"/>
    <property type="match status" value="2"/>
</dbReference>
<dbReference type="Pfam" id="PF24357">
    <property type="entry name" value="TMD0_ABC"/>
    <property type="match status" value="1"/>
</dbReference>
<feature type="transmembrane region" description="Helical" evidence="12">
    <location>
        <begin position="154"/>
        <end position="173"/>
    </location>
</feature>
<feature type="transmembrane region" description="Helical" evidence="12">
    <location>
        <begin position="266"/>
        <end position="286"/>
    </location>
</feature>
<evidence type="ECO:0000256" key="1">
    <source>
        <dbReference type="ARBA" id="ARBA00004651"/>
    </source>
</evidence>
<feature type="transmembrane region" description="Helical" evidence="12">
    <location>
        <begin position="483"/>
        <end position="500"/>
    </location>
</feature>
<dbReference type="FunFam" id="1.20.1560.10:FF:000066">
    <property type="entry name" value="ABC multidrug transporter (Eurofung)"/>
    <property type="match status" value="1"/>
</dbReference>
<feature type="transmembrane region" description="Helical" evidence="12">
    <location>
        <begin position="306"/>
        <end position="324"/>
    </location>
</feature>
<dbReference type="STRING" id="1399860.A0A2C5YFE4"/>
<feature type="transmembrane region" description="Helical" evidence="12">
    <location>
        <begin position="126"/>
        <end position="142"/>
    </location>
</feature>
<dbReference type="CDD" id="cd03244">
    <property type="entry name" value="ABCC_MRP_domain2"/>
    <property type="match status" value="1"/>
</dbReference>
<comment type="caution">
    <text evidence="15">The sequence shown here is derived from an EMBL/GenBank/DDBJ whole genome shotgun (WGS) entry which is preliminary data.</text>
</comment>
<dbReference type="InterPro" id="IPR003439">
    <property type="entry name" value="ABC_transporter-like_ATP-bd"/>
</dbReference>
<dbReference type="GO" id="GO:0005886">
    <property type="term" value="C:plasma membrane"/>
    <property type="evidence" value="ECO:0007669"/>
    <property type="project" value="UniProtKB-SubCell"/>
</dbReference>
<dbReference type="SMART" id="SM00382">
    <property type="entry name" value="AAA"/>
    <property type="match status" value="2"/>
</dbReference>
<dbReference type="PROSITE" id="PS00211">
    <property type="entry name" value="ABC_TRANSPORTER_1"/>
    <property type="match status" value="2"/>
</dbReference>
<dbReference type="CDD" id="cd18580">
    <property type="entry name" value="ABC_6TM_ABCC_D2"/>
    <property type="match status" value="1"/>
</dbReference>
<feature type="domain" description="ABC transmembrane type-1" evidence="14">
    <location>
        <begin position="891"/>
        <end position="1170"/>
    </location>
</feature>
<dbReference type="FunFam" id="1.20.1560.10:FF:000055">
    <property type="entry name" value="ABC multidrug transporter (Eurofung)"/>
    <property type="match status" value="1"/>
</dbReference>
<evidence type="ECO:0000256" key="3">
    <source>
        <dbReference type="ARBA" id="ARBA00022448"/>
    </source>
</evidence>
<dbReference type="OrthoDB" id="6500128at2759"/>
<feature type="transmembrane region" description="Helical" evidence="12">
    <location>
        <begin position="385"/>
        <end position="403"/>
    </location>
</feature>
<dbReference type="Pfam" id="PF00664">
    <property type="entry name" value="ABC_membrane"/>
    <property type="match status" value="1"/>
</dbReference>
<dbReference type="InterPro" id="IPR036640">
    <property type="entry name" value="ABC1_TM_sf"/>
</dbReference>
<dbReference type="GO" id="GO:0016887">
    <property type="term" value="F:ATP hydrolysis activity"/>
    <property type="evidence" value="ECO:0007669"/>
    <property type="project" value="InterPro"/>
</dbReference>
<accession>A0A2C5YFE4</accession>